<dbReference type="AlphaFoldDB" id="A0A162DD58"/>
<dbReference type="STRING" id="519424.AZF04_06895"/>
<feature type="compositionally biased region" description="Basic residues" evidence="1">
    <location>
        <begin position="92"/>
        <end position="101"/>
    </location>
</feature>
<reference evidence="2" key="1">
    <citation type="submission" date="2016-02" db="EMBL/GenBank/DDBJ databases">
        <title>Genome sequence of Bacillus trypoxylicola KCTC 13244(T).</title>
        <authorList>
            <person name="Jeong H."/>
            <person name="Park S.-H."/>
            <person name="Choi S.-K."/>
        </authorList>
    </citation>
    <scope>NUCLEOTIDE SEQUENCE [LARGE SCALE GENOMIC DNA]</scope>
    <source>
        <strain evidence="2">KCTC 13244</strain>
    </source>
</reference>
<protein>
    <submittedName>
        <fullName evidence="2">Uncharacterized protein</fullName>
    </submittedName>
</protein>
<evidence type="ECO:0000313" key="2">
    <source>
        <dbReference type="EMBL" id="KYG29246.1"/>
    </source>
</evidence>
<proteinExistence type="predicted"/>
<organism evidence="2 3">
    <name type="scientific">Alkalihalobacillus trypoxylicola</name>
    <dbReference type="NCBI Taxonomy" id="519424"/>
    <lineage>
        <taxon>Bacteria</taxon>
        <taxon>Bacillati</taxon>
        <taxon>Bacillota</taxon>
        <taxon>Bacilli</taxon>
        <taxon>Bacillales</taxon>
        <taxon>Bacillaceae</taxon>
        <taxon>Alkalihalobacillus</taxon>
    </lineage>
</organism>
<evidence type="ECO:0000256" key="1">
    <source>
        <dbReference type="SAM" id="MobiDB-lite"/>
    </source>
</evidence>
<name>A0A162DD58_9BACI</name>
<keyword evidence="3" id="KW-1185">Reference proteome</keyword>
<accession>A0A162DD58</accession>
<evidence type="ECO:0000313" key="3">
    <source>
        <dbReference type="Proteomes" id="UP000075806"/>
    </source>
</evidence>
<feature type="compositionally biased region" description="Basic and acidic residues" evidence="1">
    <location>
        <begin position="50"/>
        <end position="71"/>
    </location>
</feature>
<comment type="caution">
    <text evidence="2">The sequence shown here is derived from an EMBL/GenBank/DDBJ whole genome shotgun (WGS) entry which is preliminary data.</text>
</comment>
<gene>
    <name evidence="2" type="ORF">AZF04_06895</name>
</gene>
<dbReference type="Proteomes" id="UP000075806">
    <property type="component" value="Unassembled WGS sequence"/>
</dbReference>
<feature type="compositionally biased region" description="Basic and acidic residues" evidence="1">
    <location>
        <begin position="102"/>
        <end position="120"/>
    </location>
</feature>
<feature type="compositionally biased region" description="Basic residues" evidence="1">
    <location>
        <begin position="1"/>
        <end position="11"/>
    </location>
</feature>
<feature type="region of interest" description="Disordered" evidence="1">
    <location>
        <begin position="1"/>
        <end position="120"/>
    </location>
</feature>
<sequence length="120" mass="14191">MRSVCKVKRGSAIRPEKRAHHENGQKEKRYSPRKESATRKVVKRRSAIHLKREPHHEIGQKEKRYSPEKRAAPRKRSKGEALFTRKESRTTKTVKRRSAIHPKKEPHHENGQKEEVYSPE</sequence>
<feature type="compositionally biased region" description="Basic residues" evidence="1">
    <location>
        <begin position="40"/>
        <end position="49"/>
    </location>
</feature>
<feature type="compositionally biased region" description="Basic and acidic residues" evidence="1">
    <location>
        <begin position="14"/>
        <end position="38"/>
    </location>
</feature>
<dbReference type="EMBL" id="LTAO01000023">
    <property type="protein sequence ID" value="KYG29246.1"/>
    <property type="molecule type" value="Genomic_DNA"/>
</dbReference>